<proteinExistence type="predicted"/>
<dbReference type="EMBL" id="JABWDY010044526">
    <property type="protein sequence ID" value="KAF5175077.1"/>
    <property type="molecule type" value="Genomic_DNA"/>
</dbReference>
<keyword evidence="2" id="KW-1185">Reference proteome</keyword>
<dbReference type="SUPFAM" id="SSF56235">
    <property type="entry name" value="N-terminal nucleophile aminohydrolases (Ntn hydrolases)"/>
    <property type="match status" value="1"/>
</dbReference>
<organism evidence="1 2">
    <name type="scientific">Thalictrum thalictroides</name>
    <name type="common">Rue-anemone</name>
    <name type="synonym">Anemone thalictroides</name>
    <dbReference type="NCBI Taxonomy" id="46969"/>
    <lineage>
        <taxon>Eukaryota</taxon>
        <taxon>Viridiplantae</taxon>
        <taxon>Streptophyta</taxon>
        <taxon>Embryophyta</taxon>
        <taxon>Tracheophyta</taxon>
        <taxon>Spermatophyta</taxon>
        <taxon>Magnoliopsida</taxon>
        <taxon>Ranunculales</taxon>
        <taxon>Ranunculaceae</taxon>
        <taxon>Thalictroideae</taxon>
        <taxon>Thalictrum</taxon>
    </lineage>
</organism>
<protein>
    <submittedName>
        <fullName evidence="1">Uncharacterized protein</fullName>
    </submittedName>
</protein>
<sequence>MRSYAKNDKNTIRDVAAAGYILIKALRLSRACLLIVGDGPDIYVISLGGFLHCRNGAMAGSGVGVIKPGTVNFRKDMSRRYARAQVAKAVKTAVENCTTCGDPKFGLRIHGKVEEGGFVLEPCELEDSQVELAIRLENK</sequence>
<reference evidence="1 2" key="1">
    <citation type="submission" date="2020-06" db="EMBL/GenBank/DDBJ databases">
        <title>Transcriptomic and genomic resources for Thalictrum thalictroides and T. hernandezii: Facilitating candidate gene discovery in an emerging model plant lineage.</title>
        <authorList>
            <person name="Arias T."/>
            <person name="Riano-Pachon D.M."/>
            <person name="Di Stilio V.S."/>
        </authorList>
    </citation>
    <scope>NUCLEOTIDE SEQUENCE [LARGE SCALE GENOMIC DNA]</scope>
    <source>
        <strain evidence="2">cv. WT478/WT964</strain>
        <tissue evidence="1">Leaves</tissue>
    </source>
</reference>
<name>A0A7J6URC3_THATH</name>
<accession>A0A7J6URC3</accession>
<dbReference type="Proteomes" id="UP000554482">
    <property type="component" value="Unassembled WGS sequence"/>
</dbReference>
<dbReference type="InterPro" id="IPR029055">
    <property type="entry name" value="Ntn_hydrolases_N"/>
</dbReference>
<comment type="caution">
    <text evidence="1">The sequence shown here is derived from an EMBL/GenBank/DDBJ whole genome shotgun (WGS) entry which is preliminary data.</text>
</comment>
<dbReference type="AlphaFoldDB" id="A0A7J6URC3"/>
<evidence type="ECO:0000313" key="2">
    <source>
        <dbReference type="Proteomes" id="UP000554482"/>
    </source>
</evidence>
<evidence type="ECO:0000313" key="1">
    <source>
        <dbReference type="EMBL" id="KAF5175077.1"/>
    </source>
</evidence>
<gene>
    <name evidence="1" type="ORF">FRX31_035337</name>
</gene>